<keyword evidence="8" id="KW-1133">Transmembrane helix</keyword>
<keyword evidence="4 6" id="KW-0175">Coiled coil</keyword>
<dbReference type="FunFam" id="1.20.5.110:FF:000060">
    <property type="entry name" value="SNARE complex subunit (Syn8)"/>
    <property type="match status" value="1"/>
</dbReference>
<feature type="transmembrane region" description="Helical" evidence="8">
    <location>
        <begin position="256"/>
        <end position="274"/>
    </location>
</feature>
<organism evidence="10 11">
    <name type="scientific">Coniochaeta pulveracea</name>
    <dbReference type="NCBI Taxonomy" id="177199"/>
    <lineage>
        <taxon>Eukaryota</taxon>
        <taxon>Fungi</taxon>
        <taxon>Dikarya</taxon>
        <taxon>Ascomycota</taxon>
        <taxon>Pezizomycotina</taxon>
        <taxon>Sordariomycetes</taxon>
        <taxon>Sordariomycetidae</taxon>
        <taxon>Coniochaetales</taxon>
        <taxon>Coniochaetaceae</taxon>
        <taxon>Coniochaeta</taxon>
    </lineage>
</organism>
<dbReference type="GO" id="GO:0006896">
    <property type="term" value="P:Golgi to vacuole transport"/>
    <property type="evidence" value="ECO:0007669"/>
    <property type="project" value="UniProtKB-ARBA"/>
</dbReference>
<evidence type="ECO:0000256" key="3">
    <source>
        <dbReference type="ARBA" id="ARBA00022927"/>
    </source>
</evidence>
<gene>
    <name evidence="10" type="ORF">DL546_005036</name>
</gene>
<dbReference type="GO" id="GO:0048278">
    <property type="term" value="P:vesicle docking"/>
    <property type="evidence" value="ECO:0007669"/>
    <property type="project" value="TreeGrafter"/>
</dbReference>
<dbReference type="CDD" id="cd15859">
    <property type="entry name" value="SNARE_SYN8"/>
    <property type="match status" value="1"/>
</dbReference>
<evidence type="ECO:0000313" key="10">
    <source>
        <dbReference type="EMBL" id="RKU43973.1"/>
    </source>
</evidence>
<name>A0A420Y7Y5_9PEZI</name>
<dbReference type="AlphaFoldDB" id="A0A420Y7Y5"/>
<keyword evidence="11" id="KW-1185">Reference proteome</keyword>
<dbReference type="PANTHER" id="PTHR19957:SF423">
    <property type="entry name" value="SYNTAXIN-8-RELATED"/>
    <property type="match status" value="1"/>
</dbReference>
<evidence type="ECO:0000256" key="5">
    <source>
        <dbReference type="ARBA" id="ARBA00023136"/>
    </source>
</evidence>
<dbReference type="Proteomes" id="UP000275385">
    <property type="component" value="Unassembled WGS sequence"/>
</dbReference>
<dbReference type="STRING" id="177199.A0A420Y7Y5"/>
<feature type="domain" description="T-SNARE coiled-coil homology" evidence="9">
    <location>
        <begin position="185"/>
        <end position="247"/>
    </location>
</feature>
<reference evidence="10 11" key="1">
    <citation type="submission" date="2018-08" db="EMBL/GenBank/DDBJ databases">
        <title>Draft genome of the lignicolous fungus Coniochaeta pulveracea.</title>
        <authorList>
            <person name="Borstlap C.J."/>
            <person name="De Witt R.N."/>
            <person name="Botha A."/>
            <person name="Volschenk H."/>
        </authorList>
    </citation>
    <scope>NUCLEOTIDE SEQUENCE [LARGE SCALE GENOMIC DNA]</scope>
    <source>
        <strain evidence="10 11">CAB683</strain>
    </source>
</reference>
<dbReference type="EMBL" id="QVQW01000036">
    <property type="protein sequence ID" value="RKU43973.1"/>
    <property type="molecule type" value="Genomic_DNA"/>
</dbReference>
<feature type="coiled-coil region" evidence="6">
    <location>
        <begin position="42"/>
        <end position="69"/>
    </location>
</feature>
<accession>A0A420Y7Y5</accession>
<dbReference type="GO" id="GO:0000149">
    <property type="term" value="F:SNARE binding"/>
    <property type="evidence" value="ECO:0007669"/>
    <property type="project" value="TreeGrafter"/>
</dbReference>
<keyword evidence="3" id="KW-0653">Protein transport</keyword>
<dbReference type="SMART" id="SM00397">
    <property type="entry name" value="t_SNARE"/>
    <property type="match status" value="1"/>
</dbReference>
<evidence type="ECO:0000256" key="8">
    <source>
        <dbReference type="SAM" id="Phobius"/>
    </source>
</evidence>
<dbReference type="PANTHER" id="PTHR19957">
    <property type="entry name" value="SYNTAXIN"/>
    <property type="match status" value="1"/>
</dbReference>
<dbReference type="Gene3D" id="1.20.5.110">
    <property type="match status" value="1"/>
</dbReference>
<proteinExistence type="predicted"/>
<keyword evidence="2" id="KW-0813">Transport</keyword>
<keyword evidence="8" id="KW-0812">Transmembrane</keyword>
<evidence type="ECO:0000259" key="9">
    <source>
        <dbReference type="PROSITE" id="PS50192"/>
    </source>
</evidence>
<sequence>MSNSNALFLLSDHIKLSLLERQRAKTLNLDGDAQDGQISRSLEQFKDGLDALEAEQNRLEEAGDEDKALVISDALPTLQKQYDALTSQFHGFSATSATTTTPNDPALADDFAQAKSTKPVSKANKSVRFSSPRASSDADLEAGPDPSRANLFNSAPYRDDPSDGTAGYRDEAANMDNVQVHAYHQQIMAEQDEQLDALGQSIGRQRELSMMIGDELDDHVAMLDETERVVDRHQSRLDRGRKQIGKIARAANENKSMVTIVVLIVILVLLIAITK</sequence>
<dbReference type="InterPro" id="IPR045242">
    <property type="entry name" value="Syntaxin"/>
</dbReference>
<evidence type="ECO:0000256" key="7">
    <source>
        <dbReference type="SAM" id="MobiDB-lite"/>
    </source>
</evidence>
<evidence type="ECO:0000256" key="4">
    <source>
        <dbReference type="ARBA" id="ARBA00023054"/>
    </source>
</evidence>
<dbReference type="GO" id="GO:0005768">
    <property type="term" value="C:endosome"/>
    <property type="evidence" value="ECO:0007669"/>
    <property type="project" value="UniProtKB-ARBA"/>
</dbReference>
<dbReference type="OrthoDB" id="244190at2759"/>
<dbReference type="GO" id="GO:0006906">
    <property type="term" value="P:vesicle fusion"/>
    <property type="evidence" value="ECO:0007669"/>
    <property type="project" value="TreeGrafter"/>
</dbReference>
<feature type="region of interest" description="Disordered" evidence="7">
    <location>
        <begin position="115"/>
        <end position="169"/>
    </location>
</feature>
<dbReference type="GO" id="GO:0005484">
    <property type="term" value="F:SNAP receptor activity"/>
    <property type="evidence" value="ECO:0007669"/>
    <property type="project" value="TreeGrafter"/>
</dbReference>
<evidence type="ECO:0000256" key="1">
    <source>
        <dbReference type="ARBA" id="ARBA00004308"/>
    </source>
</evidence>
<comment type="subcellular location">
    <subcellularLocation>
        <location evidence="1">Endomembrane system</location>
    </subcellularLocation>
</comment>
<evidence type="ECO:0000256" key="2">
    <source>
        <dbReference type="ARBA" id="ARBA00022448"/>
    </source>
</evidence>
<keyword evidence="5 8" id="KW-0472">Membrane</keyword>
<comment type="caution">
    <text evidence="10">The sequence shown here is derived from an EMBL/GenBank/DDBJ whole genome shotgun (WGS) entry which is preliminary data.</text>
</comment>
<evidence type="ECO:0000256" key="6">
    <source>
        <dbReference type="SAM" id="Coils"/>
    </source>
</evidence>
<dbReference type="GO" id="GO:0006886">
    <property type="term" value="P:intracellular protein transport"/>
    <property type="evidence" value="ECO:0007669"/>
    <property type="project" value="TreeGrafter"/>
</dbReference>
<protein>
    <recommendedName>
        <fullName evidence="9">t-SNARE coiled-coil homology domain-containing protein</fullName>
    </recommendedName>
</protein>
<dbReference type="GO" id="GO:0031201">
    <property type="term" value="C:SNARE complex"/>
    <property type="evidence" value="ECO:0007669"/>
    <property type="project" value="TreeGrafter"/>
</dbReference>
<evidence type="ECO:0000313" key="11">
    <source>
        <dbReference type="Proteomes" id="UP000275385"/>
    </source>
</evidence>
<dbReference type="InterPro" id="IPR000727">
    <property type="entry name" value="T_SNARE_dom"/>
</dbReference>
<dbReference type="SUPFAM" id="SSF58038">
    <property type="entry name" value="SNARE fusion complex"/>
    <property type="match status" value="1"/>
</dbReference>
<dbReference type="PROSITE" id="PS50192">
    <property type="entry name" value="T_SNARE"/>
    <property type="match status" value="1"/>
</dbReference>
<feature type="compositionally biased region" description="Polar residues" evidence="7">
    <location>
        <begin position="115"/>
        <end position="134"/>
    </location>
</feature>